<protein>
    <submittedName>
        <fullName evidence="1">Uncharacterized protein</fullName>
    </submittedName>
</protein>
<dbReference type="EMBL" id="ASRX01000057">
    <property type="protein sequence ID" value="EYF02650.1"/>
    <property type="molecule type" value="Genomic_DNA"/>
</dbReference>
<dbReference type="AlphaFoldDB" id="A0A017T1D2"/>
<reference evidence="1 2" key="1">
    <citation type="submission" date="2013-05" db="EMBL/GenBank/DDBJ databases">
        <title>Genome assembly of Chondromyces apiculatus DSM 436.</title>
        <authorList>
            <person name="Sharma G."/>
            <person name="Khatri I."/>
            <person name="Kaur C."/>
            <person name="Mayilraj S."/>
            <person name="Subramanian S."/>
        </authorList>
    </citation>
    <scope>NUCLEOTIDE SEQUENCE [LARGE SCALE GENOMIC DNA]</scope>
    <source>
        <strain evidence="1 2">DSM 436</strain>
    </source>
</reference>
<name>A0A017T1D2_9BACT</name>
<dbReference type="STRING" id="1192034.CAP_6680"/>
<keyword evidence="2" id="KW-1185">Reference proteome</keyword>
<dbReference type="RefSeq" id="WP_044247232.1">
    <property type="nucleotide sequence ID" value="NZ_ASRX01000057.1"/>
</dbReference>
<dbReference type="Proteomes" id="UP000019678">
    <property type="component" value="Unassembled WGS sequence"/>
</dbReference>
<gene>
    <name evidence="1" type="ORF">CAP_6680</name>
</gene>
<sequence>MNTSELVDWIARWFEPTFGEAEAQAKFGVMNDPKALMARATPHEPRFRDVVFERINHPADTLSGVQLTLAQPETIPWAEVVARYGEPQLLGVPWDHWGSAVMHGFAVHEKGRSGQLVLAIRGKPGATATVERVILRRFPPRGDGRAR</sequence>
<organism evidence="1 2">
    <name type="scientific">Chondromyces apiculatus DSM 436</name>
    <dbReference type="NCBI Taxonomy" id="1192034"/>
    <lineage>
        <taxon>Bacteria</taxon>
        <taxon>Pseudomonadati</taxon>
        <taxon>Myxococcota</taxon>
        <taxon>Polyangia</taxon>
        <taxon>Polyangiales</taxon>
        <taxon>Polyangiaceae</taxon>
        <taxon>Chondromyces</taxon>
    </lineage>
</organism>
<proteinExistence type="predicted"/>
<evidence type="ECO:0000313" key="2">
    <source>
        <dbReference type="Proteomes" id="UP000019678"/>
    </source>
</evidence>
<comment type="caution">
    <text evidence="1">The sequence shown here is derived from an EMBL/GenBank/DDBJ whole genome shotgun (WGS) entry which is preliminary data.</text>
</comment>
<accession>A0A017T1D2</accession>
<evidence type="ECO:0000313" key="1">
    <source>
        <dbReference type="EMBL" id="EYF02650.1"/>
    </source>
</evidence>